<evidence type="ECO:0000313" key="19">
    <source>
        <dbReference type="EMBL" id="MBF2735644.1"/>
    </source>
</evidence>
<dbReference type="InterPro" id="IPR027417">
    <property type="entry name" value="P-loop_NTPase"/>
</dbReference>
<organism evidence="19 20">
    <name type="scientific">Candidatus Amphirhobacter heronislandensis</name>
    <dbReference type="NCBI Taxonomy" id="1732024"/>
    <lineage>
        <taxon>Bacteria</taxon>
        <taxon>Pseudomonadati</taxon>
        <taxon>Pseudomonadota</taxon>
        <taxon>Gammaproteobacteria</taxon>
        <taxon>Candidatus Tethybacterales</taxon>
        <taxon>Candidatus Tethybacteraceae</taxon>
        <taxon>Candidatus Amphirhobacter</taxon>
    </lineage>
</organism>
<dbReference type="InterPro" id="IPR017456">
    <property type="entry name" value="CTP_synthase_N"/>
</dbReference>
<dbReference type="EMBL" id="JADHEI010000046">
    <property type="protein sequence ID" value="MBF2735644.1"/>
    <property type="molecule type" value="Genomic_DNA"/>
</dbReference>
<keyword evidence="6" id="KW-0547">Nucleotide-binding</keyword>
<evidence type="ECO:0000256" key="2">
    <source>
        <dbReference type="ARBA" id="ARBA00007533"/>
    </source>
</evidence>
<accession>A0A930UFI5</accession>
<dbReference type="FunFam" id="3.40.50.300:FF:000009">
    <property type="entry name" value="CTP synthase"/>
    <property type="match status" value="1"/>
</dbReference>
<dbReference type="GO" id="GO:0005524">
    <property type="term" value="F:ATP binding"/>
    <property type="evidence" value="ECO:0007669"/>
    <property type="project" value="UniProtKB-KW"/>
</dbReference>
<dbReference type="GO" id="GO:0097268">
    <property type="term" value="C:cytoophidium"/>
    <property type="evidence" value="ECO:0007669"/>
    <property type="project" value="UniProtKB-ARBA"/>
</dbReference>
<feature type="domain" description="Glutamine amidotransferase" evidence="17">
    <location>
        <begin position="303"/>
        <end position="522"/>
    </location>
</feature>
<evidence type="ECO:0000256" key="3">
    <source>
        <dbReference type="ARBA" id="ARBA00012291"/>
    </source>
</evidence>
<keyword evidence="10" id="KW-0665">Pyrimidine biosynthesis</keyword>
<dbReference type="GO" id="GO:0003883">
    <property type="term" value="F:CTP synthase activity"/>
    <property type="evidence" value="ECO:0007669"/>
    <property type="project" value="UniProtKB-EC"/>
</dbReference>
<evidence type="ECO:0000256" key="13">
    <source>
        <dbReference type="ARBA" id="ARBA00070745"/>
    </source>
</evidence>
<dbReference type="GO" id="GO:0019856">
    <property type="term" value="P:pyrimidine nucleobase biosynthetic process"/>
    <property type="evidence" value="ECO:0007669"/>
    <property type="project" value="TreeGrafter"/>
</dbReference>
<dbReference type="InterPro" id="IPR017926">
    <property type="entry name" value="GATASE"/>
</dbReference>
<dbReference type="PANTHER" id="PTHR11550">
    <property type="entry name" value="CTP SYNTHASE"/>
    <property type="match status" value="1"/>
</dbReference>
<evidence type="ECO:0000259" key="17">
    <source>
        <dbReference type="Pfam" id="PF00117"/>
    </source>
</evidence>
<dbReference type="InterPro" id="IPR029062">
    <property type="entry name" value="Class_I_gatase-like"/>
</dbReference>
<gene>
    <name evidence="19" type="ORF">ISN26_06180</name>
</gene>
<protein>
    <recommendedName>
        <fullName evidence="13">CTP synthase</fullName>
        <ecNumber evidence="3">6.3.4.2</ecNumber>
    </recommendedName>
    <alternativeName>
        <fullName evidence="15">Cytidine 5'-triphosphate synthase</fullName>
    </alternativeName>
    <alternativeName>
        <fullName evidence="16">Cytidine triphosphate synthetase</fullName>
    </alternativeName>
    <alternativeName>
        <fullName evidence="14">UTP--ammonia ligase</fullName>
    </alternativeName>
</protein>
<evidence type="ECO:0000256" key="16">
    <source>
        <dbReference type="ARBA" id="ARBA00083191"/>
    </source>
</evidence>
<dbReference type="Proteomes" id="UP000604381">
    <property type="component" value="Unassembled WGS sequence"/>
</dbReference>
<dbReference type="SUPFAM" id="SSF52317">
    <property type="entry name" value="Class I glutamine amidotransferase-like"/>
    <property type="match status" value="1"/>
</dbReference>
<dbReference type="CDD" id="cd01746">
    <property type="entry name" value="GATase1_CTP_Synthase"/>
    <property type="match status" value="1"/>
</dbReference>
<dbReference type="CDD" id="cd03113">
    <property type="entry name" value="CTPS_N"/>
    <property type="match status" value="1"/>
</dbReference>
<evidence type="ECO:0000256" key="5">
    <source>
        <dbReference type="ARBA" id="ARBA00022723"/>
    </source>
</evidence>
<evidence type="ECO:0000256" key="12">
    <source>
        <dbReference type="ARBA" id="ARBA00059148"/>
    </source>
</evidence>
<keyword evidence="7" id="KW-0067">ATP-binding</keyword>
<keyword evidence="8" id="KW-0460">Magnesium</keyword>
<dbReference type="GO" id="GO:0005829">
    <property type="term" value="C:cytosol"/>
    <property type="evidence" value="ECO:0007669"/>
    <property type="project" value="TreeGrafter"/>
</dbReference>
<keyword evidence="20" id="KW-1185">Reference proteome</keyword>
<comment type="catalytic activity">
    <reaction evidence="11">
        <text>UTP + L-glutamine + ATP + H2O = CTP + L-glutamate + ADP + phosphate + 2 H(+)</text>
        <dbReference type="Rhea" id="RHEA:26426"/>
        <dbReference type="ChEBI" id="CHEBI:15377"/>
        <dbReference type="ChEBI" id="CHEBI:15378"/>
        <dbReference type="ChEBI" id="CHEBI:29985"/>
        <dbReference type="ChEBI" id="CHEBI:30616"/>
        <dbReference type="ChEBI" id="CHEBI:37563"/>
        <dbReference type="ChEBI" id="CHEBI:43474"/>
        <dbReference type="ChEBI" id="CHEBI:46398"/>
        <dbReference type="ChEBI" id="CHEBI:58359"/>
        <dbReference type="ChEBI" id="CHEBI:456216"/>
        <dbReference type="EC" id="6.3.4.2"/>
    </reaction>
</comment>
<comment type="pathway">
    <text evidence="1">Pyrimidine metabolism; CTP biosynthesis via de novo pathway; CTP from UDP: step 2/2.</text>
</comment>
<dbReference type="PROSITE" id="PS51273">
    <property type="entry name" value="GATASE_TYPE_1"/>
    <property type="match status" value="1"/>
</dbReference>
<dbReference type="Pfam" id="PF00117">
    <property type="entry name" value="GATase"/>
    <property type="match status" value="1"/>
</dbReference>
<evidence type="ECO:0000256" key="4">
    <source>
        <dbReference type="ARBA" id="ARBA00022598"/>
    </source>
</evidence>
<dbReference type="GO" id="GO:0006241">
    <property type="term" value="P:CTP biosynthetic process"/>
    <property type="evidence" value="ECO:0007669"/>
    <property type="project" value="InterPro"/>
</dbReference>
<dbReference type="NCBIfam" id="TIGR00337">
    <property type="entry name" value="PyrG"/>
    <property type="match status" value="1"/>
</dbReference>
<evidence type="ECO:0000256" key="1">
    <source>
        <dbReference type="ARBA" id="ARBA00005171"/>
    </source>
</evidence>
<dbReference type="Gene3D" id="3.40.50.880">
    <property type="match status" value="1"/>
</dbReference>
<evidence type="ECO:0000256" key="7">
    <source>
        <dbReference type="ARBA" id="ARBA00022840"/>
    </source>
</evidence>
<evidence type="ECO:0000256" key="15">
    <source>
        <dbReference type="ARBA" id="ARBA00079941"/>
    </source>
</evidence>
<proteinExistence type="inferred from homology"/>
<dbReference type="GO" id="GO:0042802">
    <property type="term" value="F:identical protein binding"/>
    <property type="evidence" value="ECO:0007669"/>
    <property type="project" value="TreeGrafter"/>
</dbReference>
<dbReference type="NCBIfam" id="NF003792">
    <property type="entry name" value="PRK05380.1"/>
    <property type="match status" value="1"/>
</dbReference>
<dbReference type="InterPro" id="IPR004468">
    <property type="entry name" value="CTP_synthase"/>
</dbReference>
<keyword evidence="9" id="KW-0315">Glutamine amidotransferase</keyword>
<evidence type="ECO:0000256" key="8">
    <source>
        <dbReference type="ARBA" id="ARBA00022842"/>
    </source>
</evidence>
<dbReference type="EC" id="6.3.4.2" evidence="3"/>
<dbReference type="AlphaFoldDB" id="A0A930UFI5"/>
<dbReference type="Pfam" id="PF06418">
    <property type="entry name" value="CTP_synth_N"/>
    <property type="match status" value="1"/>
</dbReference>
<evidence type="ECO:0000256" key="9">
    <source>
        <dbReference type="ARBA" id="ARBA00022962"/>
    </source>
</evidence>
<dbReference type="PANTHER" id="PTHR11550:SF0">
    <property type="entry name" value="CTP SYNTHASE-RELATED"/>
    <property type="match status" value="1"/>
</dbReference>
<reference evidence="19" key="1">
    <citation type="submission" date="2020-10" db="EMBL/GenBank/DDBJ databases">
        <title>An improved Amphimedon queenslandica hologenome assembly reveals how three proteobacterial symbionts can extend the metabolic phenotypic of their marine sponge host.</title>
        <authorList>
            <person name="Degnan B."/>
            <person name="Degnan S."/>
            <person name="Xiang X."/>
        </authorList>
    </citation>
    <scope>NUCLEOTIDE SEQUENCE</scope>
    <source>
        <strain evidence="19">AqS2</strain>
    </source>
</reference>
<keyword evidence="4 19" id="KW-0436">Ligase</keyword>
<evidence type="ECO:0000256" key="10">
    <source>
        <dbReference type="ARBA" id="ARBA00022975"/>
    </source>
</evidence>
<comment type="function">
    <text evidence="12">Catalyzes the ATP-dependent amination of UTP to CTP with either L-glutamine or ammonia as the source of nitrogen. Regulates intracellular CTP levels through interactions with the four ribonucleotide triphosphates.</text>
</comment>
<evidence type="ECO:0000256" key="14">
    <source>
        <dbReference type="ARBA" id="ARBA00075170"/>
    </source>
</evidence>
<dbReference type="SUPFAM" id="SSF52540">
    <property type="entry name" value="P-loop containing nucleoside triphosphate hydrolases"/>
    <property type="match status" value="1"/>
</dbReference>
<dbReference type="GO" id="GO:0046872">
    <property type="term" value="F:metal ion binding"/>
    <property type="evidence" value="ECO:0007669"/>
    <property type="project" value="UniProtKB-KW"/>
</dbReference>
<dbReference type="FunFam" id="3.40.50.880:FF:000002">
    <property type="entry name" value="CTP synthase"/>
    <property type="match status" value="1"/>
</dbReference>
<evidence type="ECO:0000259" key="18">
    <source>
        <dbReference type="Pfam" id="PF06418"/>
    </source>
</evidence>
<evidence type="ECO:0000256" key="11">
    <source>
        <dbReference type="ARBA" id="ARBA00047781"/>
    </source>
</evidence>
<sequence length="527" mass="57860">MAKYIFFTGGVASSIGKGVAAAALGAVLEARGLTTTIIKLDPYINVDPGTMNPAQHGEVFVTHDGAETDLDLGHYERFLNRRMSRRNNCTAGQIYERVIRRERSGEFLGETVQVIPHITNEIIAFVEQHDEGHDVVIVEVGGTVGDIESQPFLEAIRQMRLRRGPGATLFAHMTLVPQVASAGELKTKPTQHSVRDLREIGIQPDLLLCRAADEVPASHRRKIALFANLSEERVFGIPDVDMIYRLPLDFAARGIDAAVCAQLGIETAAPDLSAWRRFRDDAGRRAAEVVVGFVGKYPNPNQSYRSLVEALDHAGIHTGRKVVIEHIDTEETADIAARVAACDAILVPGAFGARGVAGKLEAIRAAREQGKPFLGICLGMQLAIVEYAVNQLKLAGANSVEFDAATPHPVIRLEQEQEDGGALGGTMRLGASKCRLAPRSKLHEIYGQDVIAERHRHRYEFNNEFKEGFAASDMKMSAWSDDERYCEAIELSGHPWFIATQFHPEYESNPHSSHPLFKSFIKAAAED</sequence>
<evidence type="ECO:0000256" key="6">
    <source>
        <dbReference type="ARBA" id="ARBA00022741"/>
    </source>
</evidence>
<feature type="domain" description="CTP synthase N-terminal" evidence="18">
    <location>
        <begin position="3"/>
        <end position="264"/>
    </location>
</feature>
<dbReference type="InterPro" id="IPR033828">
    <property type="entry name" value="GATase1_CTP_Synthase"/>
</dbReference>
<keyword evidence="5" id="KW-0479">Metal-binding</keyword>
<comment type="caution">
    <text evidence="19">The sequence shown here is derived from an EMBL/GenBank/DDBJ whole genome shotgun (WGS) entry which is preliminary data.</text>
</comment>
<comment type="similarity">
    <text evidence="2">Belongs to the CTP synthase family.</text>
</comment>
<name>A0A930UFI5_9GAMM</name>
<evidence type="ECO:0000313" key="20">
    <source>
        <dbReference type="Proteomes" id="UP000604381"/>
    </source>
</evidence>
<dbReference type="Gene3D" id="3.40.50.300">
    <property type="entry name" value="P-loop containing nucleotide triphosphate hydrolases"/>
    <property type="match status" value="1"/>
</dbReference>